<reference evidence="2 3" key="1">
    <citation type="submission" date="2024-01" db="EMBL/GenBank/DDBJ databases">
        <authorList>
            <person name="Waweru B."/>
        </authorList>
    </citation>
    <scope>NUCLEOTIDE SEQUENCE [LARGE SCALE GENOMIC DNA]</scope>
</reference>
<feature type="compositionally biased region" description="Basic and acidic residues" evidence="1">
    <location>
        <begin position="139"/>
        <end position="152"/>
    </location>
</feature>
<evidence type="ECO:0000313" key="2">
    <source>
        <dbReference type="EMBL" id="CAK7348347.1"/>
    </source>
</evidence>
<comment type="caution">
    <text evidence="2">The sequence shown here is derived from an EMBL/GenBank/DDBJ whole genome shotgun (WGS) entry which is preliminary data.</text>
</comment>
<organism evidence="2 3">
    <name type="scientific">Dovyalis caffra</name>
    <dbReference type="NCBI Taxonomy" id="77055"/>
    <lineage>
        <taxon>Eukaryota</taxon>
        <taxon>Viridiplantae</taxon>
        <taxon>Streptophyta</taxon>
        <taxon>Embryophyta</taxon>
        <taxon>Tracheophyta</taxon>
        <taxon>Spermatophyta</taxon>
        <taxon>Magnoliopsida</taxon>
        <taxon>eudicotyledons</taxon>
        <taxon>Gunneridae</taxon>
        <taxon>Pentapetalae</taxon>
        <taxon>rosids</taxon>
        <taxon>fabids</taxon>
        <taxon>Malpighiales</taxon>
        <taxon>Salicaceae</taxon>
        <taxon>Flacourtieae</taxon>
        <taxon>Dovyalis</taxon>
    </lineage>
</organism>
<gene>
    <name evidence="2" type="ORF">DCAF_LOCUS21044</name>
</gene>
<protein>
    <submittedName>
        <fullName evidence="2">Uncharacterized protein</fullName>
    </submittedName>
</protein>
<feature type="region of interest" description="Disordered" evidence="1">
    <location>
        <begin position="1"/>
        <end position="48"/>
    </location>
</feature>
<dbReference type="AlphaFoldDB" id="A0AAV1SBW2"/>
<sequence>MHLVDKEEEEEEEEDSSEAYRAMDEDSESSEGTGSTSAETNAETIWPAESIEVLSMELKNTIINKQCPGEKIVKEDGSTKTEELGDSIVASPLEVKNTSVNLQSLESKEKIVEEEDQSNKTEEFGDFNNSKSNILNNDTDNHENSKDPMSLKKKEMLELVEVNNQTAARRKIWANANSLLKYTSTLGPRPK</sequence>
<keyword evidence="3" id="KW-1185">Reference proteome</keyword>
<dbReference type="Proteomes" id="UP001314170">
    <property type="component" value="Unassembled WGS sequence"/>
</dbReference>
<feature type="region of interest" description="Disordered" evidence="1">
    <location>
        <begin position="111"/>
        <end position="152"/>
    </location>
</feature>
<feature type="compositionally biased region" description="Polar residues" evidence="1">
    <location>
        <begin position="127"/>
        <end position="138"/>
    </location>
</feature>
<feature type="compositionally biased region" description="Basic and acidic residues" evidence="1">
    <location>
        <begin position="111"/>
        <end position="123"/>
    </location>
</feature>
<name>A0AAV1SBW2_9ROSI</name>
<evidence type="ECO:0000313" key="3">
    <source>
        <dbReference type="Proteomes" id="UP001314170"/>
    </source>
</evidence>
<dbReference type="EMBL" id="CAWUPB010001173">
    <property type="protein sequence ID" value="CAK7348347.1"/>
    <property type="molecule type" value="Genomic_DNA"/>
</dbReference>
<proteinExistence type="predicted"/>
<feature type="compositionally biased region" description="Acidic residues" evidence="1">
    <location>
        <begin position="1"/>
        <end position="17"/>
    </location>
</feature>
<evidence type="ECO:0000256" key="1">
    <source>
        <dbReference type="SAM" id="MobiDB-lite"/>
    </source>
</evidence>
<accession>A0AAV1SBW2</accession>